<keyword evidence="3" id="KW-1185">Reference proteome</keyword>
<reference evidence="2 3" key="1">
    <citation type="submission" date="2020-11" db="EMBL/GenBank/DDBJ databases">
        <title>Kefir isolates.</title>
        <authorList>
            <person name="Marcisauskas S."/>
            <person name="Kim Y."/>
            <person name="Blasche S."/>
        </authorList>
    </citation>
    <scope>NUCLEOTIDE SEQUENCE [LARGE SCALE GENOMIC DNA]</scope>
    <source>
        <strain evidence="2 3">KR</strain>
    </source>
</reference>
<proteinExistence type="predicted"/>
<dbReference type="EMBL" id="PUHQ01000001">
    <property type="protein sequence ID" value="KAG0667488.1"/>
    <property type="molecule type" value="Genomic_DNA"/>
</dbReference>
<name>A0A9P6WAM7_RHOMI</name>
<accession>A0A9P6WAM7</accession>
<evidence type="ECO:0000256" key="1">
    <source>
        <dbReference type="SAM" id="MobiDB-lite"/>
    </source>
</evidence>
<evidence type="ECO:0000313" key="3">
    <source>
        <dbReference type="Proteomes" id="UP000777482"/>
    </source>
</evidence>
<feature type="region of interest" description="Disordered" evidence="1">
    <location>
        <begin position="95"/>
        <end position="224"/>
    </location>
</feature>
<comment type="caution">
    <text evidence="2">The sequence shown here is derived from an EMBL/GenBank/DDBJ whole genome shotgun (WGS) entry which is preliminary data.</text>
</comment>
<dbReference type="AlphaFoldDB" id="A0A9P6WAM7"/>
<sequence>MCTAVARDETAEGFARVVPRKAVQAVTRLERRKANSGLSDQAHDLRTRLCRRGMSGYGRPEKTHQDAQPAPAGICKAEGVAEVSKCPTPSIRTVRSLTKQARCRPDEFKLQRRSSAASDESGVWGQLEKPKMRDDKSSDPDKSPKPDKEWPLPNKPVNVFGNAAGASSSGRGSSLLKAPDPRDGRSGDAATPPQDRSATFPGARGPNDKKPRVLRPKKSFKDLQKLVTKSSDALHAMFKKK</sequence>
<organism evidence="2 3">
    <name type="scientific">Rhodotorula mucilaginosa</name>
    <name type="common">Yeast</name>
    <name type="synonym">Rhodotorula rubra</name>
    <dbReference type="NCBI Taxonomy" id="5537"/>
    <lineage>
        <taxon>Eukaryota</taxon>
        <taxon>Fungi</taxon>
        <taxon>Dikarya</taxon>
        <taxon>Basidiomycota</taxon>
        <taxon>Pucciniomycotina</taxon>
        <taxon>Microbotryomycetes</taxon>
        <taxon>Sporidiobolales</taxon>
        <taxon>Sporidiobolaceae</taxon>
        <taxon>Rhodotorula</taxon>
    </lineage>
</organism>
<evidence type="ECO:0000313" key="2">
    <source>
        <dbReference type="EMBL" id="KAG0667488.1"/>
    </source>
</evidence>
<feature type="compositionally biased region" description="Basic and acidic residues" evidence="1">
    <location>
        <begin position="128"/>
        <end position="150"/>
    </location>
</feature>
<gene>
    <name evidence="2" type="ORF">C6P46_000019</name>
</gene>
<feature type="compositionally biased region" description="Low complexity" evidence="1">
    <location>
        <begin position="163"/>
        <end position="174"/>
    </location>
</feature>
<dbReference type="Proteomes" id="UP000777482">
    <property type="component" value="Unassembled WGS sequence"/>
</dbReference>
<protein>
    <submittedName>
        <fullName evidence="2">Uncharacterized protein</fullName>
    </submittedName>
</protein>